<name>A0AAV9QF54_9PEZI</name>
<dbReference type="EMBL" id="JAXLQG010000004">
    <property type="protein sequence ID" value="KAK5540865.1"/>
    <property type="molecule type" value="Genomic_DNA"/>
</dbReference>
<dbReference type="AlphaFoldDB" id="A0AAV9QF54"/>
<proteinExistence type="predicted"/>
<reference evidence="2 3" key="1">
    <citation type="submission" date="2023-06" db="EMBL/GenBank/DDBJ databases">
        <title>Black Yeasts Isolated from many extreme environments.</title>
        <authorList>
            <person name="Coleine C."/>
            <person name="Stajich J.E."/>
            <person name="Selbmann L."/>
        </authorList>
    </citation>
    <scope>NUCLEOTIDE SEQUENCE [LARGE SCALE GENOMIC DNA]</scope>
    <source>
        <strain evidence="2 3">CCFEE 5887</strain>
    </source>
</reference>
<dbReference type="SUPFAM" id="SSF51126">
    <property type="entry name" value="Pectin lyase-like"/>
    <property type="match status" value="1"/>
</dbReference>
<evidence type="ECO:0000313" key="2">
    <source>
        <dbReference type="EMBL" id="KAK5540865.1"/>
    </source>
</evidence>
<evidence type="ECO:0008006" key="4">
    <source>
        <dbReference type="Google" id="ProtNLM"/>
    </source>
</evidence>
<evidence type="ECO:0000256" key="1">
    <source>
        <dbReference type="SAM" id="MobiDB-lite"/>
    </source>
</evidence>
<dbReference type="InterPro" id="IPR011050">
    <property type="entry name" value="Pectin_lyase_fold/virulence"/>
</dbReference>
<dbReference type="Proteomes" id="UP001345827">
    <property type="component" value="Unassembled WGS sequence"/>
</dbReference>
<comment type="caution">
    <text evidence="2">The sequence shown here is derived from an EMBL/GenBank/DDBJ whole genome shotgun (WGS) entry which is preliminary data.</text>
</comment>
<dbReference type="Gene3D" id="2.160.20.10">
    <property type="entry name" value="Single-stranded right-handed beta-helix, Pectin lyase-like"/>
    <property type="match status" value="1"/>
</dbReference>
<evidence type="ECO:0000313" key="3">
    <source>
        <dbReference type="Proteomes" id="UP001345827"/>
    </source>
</evidence>
<gene>
    <name evidence="2" type="ORF">LTR25_002642</name>
</gene>
<protein>
    <recommendedName>
        <fullName evidence="4">Pectate lyase superfamily protein domain-containing protein</fullName>
    </recommendedName>
</protein>
<keyword evidence="3" id="KW-1185">Reference proteome</keyword>
<organism evidence="2 3">
    <name type="scientific">Vermiconidia calcicola</name>
    <dbReference type="NCBI Taxonomy" id="1690605"/>
    <lineage>
        <taxon>Eukaryota</taxon>
        <taxon>Fungi</taxon>
        <taxon>Dikarya</taxon>
        <taxon>Ascomycota</taxon>
        <taxon>Pezizomycotina</taxon>
        <taxon>Dothideomycetes</taxon>
        <taxon>Dothideomycetidae</taxon>
        <taxon>Mycosphaerellales</taxon>
        <taxon>Extremaceae</taxon>
        <taxon>Vermiconidia</taxon>
    </lineage>
</organism>
<dbReference type="InterPro" id="IPR012334">
    <property type="entry name" value="Pectin_lyas_fold"/>
</dbReference>
<feature type="region of interest" description="Disordered" evidence="1">
    <location>
        <begin position="1"/>
        <end position="21"/>
    </location>
</feature>
<accession>A0AAV9QF54</accession>
<feature type="compositionally biased region" description="Pro residues" evidence="1">
    <location>
        <begin position="8"/>
        <end position="18"/>
    </location>
</feature>
<sequence length="621" mass="65930">MDNLVDPVPEPTGPPGPSNPATFGGQRFFNLQAPRYGAKADGTTDDSDAIDMWLSDVLAAATDGRRAVAYAPSGLYNHTRLPRVRNYAGDGLVTVQGDGPRATLFNRVNGSFGPAWWFGKERDTSPVFPVSLIPGAPAAHRGFTMSSQTEYWINLSDAPAAQGNQLVGSSTMTVAAWMQPATSQPGGGDNGHVVSSYGKKNDCSDPVTSMFSLWCNGSFGPAGSNQVQFRITTTVGSFTVTSSSGLRSFPSLSYVEGVYDGTHIYLKIDGSVVSPLVPATGNLVRDPFETTTIGVGCFNAWPYGNPSAGAWDGTVYSCSADKRVSATVEAPNSPPSFSAGNTQFLLNFESPVGLFCQGYDANGSLGDYQLYNWTDPNEQISGIQVLNCGFQGNFNQSGLFVDGCINALFSNIHIHVNGKYGIRARDNSYFSCWGSTSTSSQAKGSQTKDMLALLGALHGYVMQDTGMRLTDCFISPEDHIASAVYANRSEVSLEGFLTDFEGNGHSALAVTEFCDCNRVRIAASVLTFQGQGDPVPLVKWRAVNLVDLPSNSSLSVRDSSLATNTRGGGAVVDVDVVNNGVARLHKLTVEGNSTTINGGSVVLADPHSNVLKFTTDEDYIP</sequence>